<keyword evidence="2" id="KW-0812">Transmembrane</keyword>
<feature type="transmembrane region" description="Helical" evidence="2">
    <location>
        <begin position="32"/>
        <end position="52"/>
    </location>
</feature>
<feature type="region of interest" description="Disordered" evidence="1">
    <location>
        <begin position="1"/>
        <end position="25"/>
    </location>
</feature>
<name>A0A7Z0IHV9_9MICO</name>
<dbReference type="Proteomes" id="UP000539111">
    <property type="component" value="Unassembled WGS sequence"/>
</dbReference>
<keyword evidence="2" id="KW-0472">Membrane</keyword>
<evidence type="ECO:0000313" key="4">
    <source>
        <dbReference type="Proteomes" id="UP000539111"/>
    </source>
</evidence>
<sequence length="197" mass="21082">MSYRQSAPPQSGQPESPPKLTHRQQQARATTLQLVLALAACFVVLFGVLALVPHKDTGFTPPTIDVSARAKAAAPKADFPLAQAHMKGWKANAVSFKHTGDAGVPTWYVSYLGPDDGWLSVKQAAHAPSGWAADQYGKSVATGNRTVDGVKWKLRTTGSDGNQYMIGKVDGITYVLMGQADLPQFDTFAKDLLASVK</sequence>
<organism evidence="3 4">
    <name type="scientific">Spelaeicoccus albus</name>
    <dbReference type="NCBI Taxonomy" id="1280376"/>
    <lineage>
        <taxon>Bacteria</taxon>
        <taxon>Bacillati</taxon>
        <taxon>Actinomycetota</taxon>
        <taxon>Actinomycetes</taxon>
        <taxon>Micrococcales</taxon>
        <taxon>Brevibacteriaceae</taxon>
        <taxon>Spelaeicoccus</taxon>
    </lineage>
</organism>
<evidence type="ECO:0000313" key="3">
    <source>
        <dbReference type="EMBL" id="NYI68013.1"/>
    </source>
</evidence>
<dbReference type="Pfam" id="PF14030">
    <property type="entry name" value="DUF4245"/>
    <property type="match status" value="1"/>
</dbReference>
<dbReference type="EMBL" id="JACBZP010000001">
    <property type="protein sequence ID" value="NYI68013.1"/>
    <property type="molecule type" value="Genomic_DNA"/>
</dbReference>
<feature type="compositionally biased region" description="Polar residues" evidence="1">
    <location>
        <begin position="1"/>
        <end position="14"/>
    </location>
</feature>
<evidence type="ECO:0000256" key="2">
    <source>
        <dbReference type="SAM" id="Phobius"/>
    </source>
</evidence>
<dbReference type="RefSeq" id="WP_179428412.1">
    <property type="nucleotide sequence ID" value="NZ_JACBZP010000001.1"/>
</dbReference>
<evidence type="ECO:0000256" key="1">
    <source>
        <dbReference type="SAM" id="MobiDB-lite"/>
    </source>
</evidence>
<accession>A0A7Z0IHV9</accession>
<dbReference type="AlphaFoldDB" id="A0A7Z0IHV9"/>
<dbReference type="InterPro" id="IPR025339">
    <property type="entry name" value="DUF4245"/>
</dbReference>
<protein>
    <recommendedName>
        <fullName evidence="5">DUF4245 domain-containing protein</fullName>
    </recommendedName>
</protein>
<proteinExistence type="predicted"/>
<comment type="caution">
    <text evidence="3">The sequence shown here is derived from an EMBL/GenBank/DDBJ whole genome shotgun (WGS) entry which is preliminary data.</text>
</comment>
<gene>
    <name evidence="3" type="ORF">BJY26_002319</name>
</gene>
<keyword evidence="2" id="KW-1133">Transmembrane helix</keyword>
<keyword evidence="4" id="KW-1185">Reference proteome</keyword>
<reference evidence="3 4" key="1">
    <citation type="submission" date="2020-07" db="EMBL/GenBank/DDBJ databases">
        <title>Sequencing the genomes of 1000 actinobacteria strains.</title>
        <authorList>
            <person name="Klenk H.-P."/>
        </authorList>
    </citation>
    <scope>NUCLEOTIDE SEQUENCE [LARGE SCALE GENOMIC DNA]</scope>
    <source>
        <strain evidence="3 4">DSM 26341</strain>
    </source>
</reference>
<evidence type="ECO:0008006" key="5">
    <source>
        <dbReference type="Google" id="ProtNLM"/>
    </source>
</evidence>